<dbReference type="EMBL" id="CP046640">
    <property type="protein sequence ID" value="QTL96723.1"/>
    <property type="molecule type" value="Genomic_DNA"/>
</dbReference>
<dbReference type="KEGG" id="ifn:GM661_01405"/>
<sequence length="109" mass="12575">MDDIKKVLKSNSQEEKMDALLHGFYNFSKKVEKDIGQLKEDVAELKNMKEDVAELKGLTIAAFNDINKDIIEIKEMISDTNNRLDTIRRLTIENTEDIYKIKNNNSKAV</sequence>
<organism evidence="2 3">
    <name type="scientific">Iocasia fonsfrigidae</name>
    <dbReference type="NCBI Taxonomy" id="2682810"/>
    <lineage>
        <taxon>Bacteria</taxon>
        <taxon>Bacillati</taxon>
        <taxon>Bacillota</taxon>
        <taxon>Clostridia</taxon>
        <taxon>Halanaerobiales</taxon>
        <taxon>Halanaerobiaceae</taxon>
        <taxon>Iocasia</taxon>
    </lineage>
</organism>
<accession>A0A8A7K4R7</accession>
<evidence type="ECO:0000313" key="2">
    <source>
        <dbReference type="EMBL" id="QTL96723.1"/>
    </source>
</evidence>
<reference evidence="2" key="1">
    <citation type="submission" date="2019-12" db="EMBL/GenBank/DDBJ databases">
        <authorList>
            <person name="zhang j."/>
            <person name="sun C.M."/>
        </authorList>
    </citation>
    <scope>NUCLEOTIDE SEQUENCE</scope>
    <source>
        <strain evidence="2">NS-1</strain>
    </source>
</reference>
<evidence type="ECO:0000256" key="1">
    <source>
        <dbReference type="SAM" id="Coils"/>
    </source>
</evidence>
<proteinExistence type="predicted"/>
<gene>
    <name evidence="2" type="ORF">GM661_01405</name>
</gene>
<dbReference type="RefSeq" id="WP_230868435.1">
    <property type="nucleotide sequence ID" value="NZ_CP046640.1"/>
</dbReference>
<keyword evidence="1" id="KW-0175">Coiled coil</keyword>
<feature type="coiled-coil region" evidence="1">
    <location>
        <begin position="28"/>
        <end position="58"/>
    </location>
</feature>
<protein>
    <submittedName>
        <fullName evidence="2">DUF2746 domain-containing protein</fullName>
    </submittedName>
</protein>
<dbReference type="Proteomes" id="UP000665020">
    <property type="component" value="Chromosome"/>
</dbReference>
<keyword evidence="3" id="KW-1185">Reference proteome</keyword>
<name>A0A8A7K4R7_9FIRM</name>
<evidence type="ECO:0000313" key="3">
    <source>
        <dbReference type="Proteomes" id="UP000665020"/>
    </source>
</evidence>
<dbReference type="AlphaFoldDB" id="A0A8A7K4R7"/>